<evidence type="ECO:0000313" key="2">
    <source>
        <dbReference type="EMBL" id="PVE47244.1"/>
    </source>
</evidence>
<feature type="coiled-coil region" evidence="1">
    <location>
        <begin position="671"/>
        <end position="720"/>
    </location>
</feature>
<protein>
    <recommendedName>
        <fullName evidence="4">Tip attachment protein J domain-containing protein</fullName>
    </recommendedName>
</protein>
<evidence type="ECO:0000313" key="3">
    <source>
        <dbReference type="Proteomes" id="UP000244810"/>
    </source>
</evidence>
<dbReference type="Proteomes" id="UP000244810">
    <property type="component" value="Unassembled WGS sequence"/>
</dbReference>
<dbReference type="RefSeq" id="WP_107752256.1">
    <property type="nucleotide sequence ID" value="NZ_QBKF01000006.1"/>
</dbReference>
<accession>A0A2T7URG1</accession>
<dbReference type="SUPFAM" id="SSF57997">
    <property type="entry name" value="Tropomyosin"/>
    <property type="match status" value="1"/>
</dbReference>
<dbReference type="Gene3D" id="1.20.5.340">
    <property type="match status" value="6"/>
</dbReference>
<keyword evidence="1" id="KW-0175">Coiled coil</keyword>
<dbReference type="Gene3D" id="2.60.120.260">
    <property type="entry name" value="Galactose-binding domain-like"/>
    <property type="match status" value="1"/>
</dbReference>
<proteinExistence type="predicted"/>
<gene>
    <name evidence="2" type="ORF">DDE23_13475</name>
</gene>
<comment type="caution">
    <text evidence="2">The sequence shown here is derived from an EMBL/GenBank/DDBJ whole genome shotgun (WGS) entry which is preliminary data.</text>
</comment>
<name>A0A2T7URG1_9RHOB</name>
<keyword evidence="3" id="KW-1185">Reference proteome</keyword>
<reference evidence="2 3" key="1">
    <citation type="journal article" date="2011" name="Syst. Appl. Microbiol.">
        <title>Defluviimonas denitrificans gen. nov., sp. nov., and Pararhodobacter aggregans gen. nov., sp. nov., non-phototrophic Rhodobacteraceae from the biofilter of a marine aquaculture.</title>
        <authorList>
            <person name="Foesel B.U."/>
            <person name="Drake H.L."/>
            <person name="Schramm A."/>
        </authorList>
    </citation>
    <scope>NUCLEOTIDE SEQUENCE [LARGE SCALE GENOMIC DNA]</scope>
    <source>
        <strain evidence="2 3">D1-19</strain>
    </source>
</reference>
<organism evidence="2 3">
    <name type="scientific">Pararhodobacter aggregans</name>
    <dbReference type="NCBI Taxonomy" id="404875"/>
    <lineage>
        <taxon>Bacteria</taxon>
        <taxon>Pseudomonadati</taxon>
        <taxon>Pseudomonadota</taxon>
        <taxon>Alphaproteobacteria</taxon>
        <taxon>Rhodobacterales</taxon>
        <taxon>Paracoccaceae</taxon>
        <taxon>Pararhodobacter</taxon>
    </lineage>
</organism>
<dbReference type="OrthoDB" id="7822067at2"/>
<sequence length="2198" mass="224734">MPAVVSAISGVFAAVSSSAIGSIALRLLGSVALSALSQALAPKPKPSGLRTENTLSGGTTPEAFMLGATATGGTFVCPPMSHGSAGKTPNAFLTYVIELAGIPGHQLDGLILNGERVAILADAPHPDYGQRLGGAYEGRAWIRYHDGSQTTADAMLLAKYPAPFVRPWSADMVGAGICYAVLTFRYDREVFQGWPQCRFELSGVPLYDPRRDSSVGGEGAHRWGQPATYEPSNNTAVQIYNAARGIALPSGDVWGGEIPAEDLPLAVWIAAMNIADTPADDGAAGTEPAFRSGIEVQVADEPFSVIEELLKGCNGAMTETGGVWSLRLGGPGLPVLFLEDDGIIADEAEDFAPFPPIDQIFNAISATHPDPASLWESRESELRANPAWEAEDGGRRLPTSLSLPTVPYPVQVDRVLAALIADHRRMRRHVMTLDTPGAVLEAGDTIAWSSVANGYDGKLFEVTELSRDLFTQQVRASLREVDPGDYDPPSGLVRPNVPVPAPVRPAVQSVPGFAVSPYVLDVEGEARRAGILALWDPEGADDARGLRITIRRAGQGGDGDERPPYLVPAGMAVITEGLVAGDYEVRARLRVDRPTSWTAWLPVTVADVRLGLVELSTEITGWLGALQEWIDGGVIDLPGELASLGAALSAEAEARATALATEAQARADGLLAAANALAAEAQARAEAIATETMARAAALAAEAEARAAGLLEVSEAVEAEAAARAAALTEEAQARAADLAAVGAELSAETAARVALAQETAATLRDQRDRIRAVALEVVELGSQAHLAREELRQSISAQVGDIRATYDAQILTLADEASALAARLVTLEVSSDDLAVQIAQVDQARIAGDEALGQLITAVSVGTATQFDHTRIWYWDEAPEGWTGDPVAPSVTASGWLRPGAASSVLSPTGLTIAGGAYRQVRARIRRVGAPVWAGALWWAGEGETWDEARRVVLEAPDYDDNIGLLTWAPQWTGAIDRIRIDLADGADASNYFELDWLAIGRPAPGASSAELLAEQVARIAADEAEAAERLLLAARLTGVEGVAEGAAEAAEELGIRVTETEDGIEALSGRTAALEATVDDPTSGLAATAAALETLVSRVEALDDGSQVLLAEAIRNLRSSLRQVALESLEADAQAALETQAVREYIAEASQSLTTRIDATDGTVEVLAEAVTLLQAAIPGLATAEALAALSASVTDQGGILEAVVAAQNSLTVAVSGLTTGQTANGAAIEAVELRTTAAEGELASQGTRLSSVETGVSDLETGQTANGAAIEAVEIRTTAAEGELASQGSRLSSVETGVSDLETGQAANGAAIEAVEVRTTAAEGGIEALSGRTATLEATVDDPTSGLAATAAALETLVSRVEALDDGSQVLLAEAIRNLRSSLRQAALESLEAGAQSALQTQAVREYIAEASQILTTRIDTIDGAVEVLAEAVTLLQAAIPGLATAEALAALSASVTDQGGLLEAVVAAQNSLTVSVEDLTTGLAANGAAIDAVEVRTTAAEGEIASQGTRLSSVETGVSDLETGQAANGAAIEAVEVRTTAAEGEIASQGTRLSSVETGVSDLETGQAANGAAIEAVELRTTAAEGEIASQGTRLSSVETGVSDLETGQAANGAAIEAVELRTTAAEGELASQGSRLSSVETGVSDLETGQAANGAAIEAVELRTTAAEGEIASQGTRLSSVETGVSDLETGQAANGAAIEAVELRTTAAEGEIAAQGTRLSSVETGVSDLETGQAANGAAIEAVEVRATAAEGEISSQGTRLSSVETGVSDLETGQAANGAAIEAVEVRTTAAEGEIASQGTRLSSVETGVLDLETGQAANGAAIEAVEVRTTAAEGEIASLVVAQTALTADLAGKADASVVAGLTAQVTEIDGEVTALSGATTIVQAAVQGANLIANGSFAGGTLTGWAAVAPGMMVIARDPGSVTPAEALAPTPHVLRIYQSASAQTADVAVAVPVTPGEMLRASLLRAASGGTRNVTLSLSAIWLDASGAAVGAPQTLLTTLVTATAWARATGDGVTVPAGTVAVTLRLTRAGGGAGNGWVTGLKVERDGLGLSDITASGLFRMEAAAGPSGYSRLRLVGRTSTAEAYREAGLYIDTPVNPAEPSRVAIAADQFTIIGPDGAVVPFIIDGDRIYLTGSAIRLTGDTEVDGSFVIRSGTSGGRVEISQQGISVYDAAGVLRIRLGWLGLGL</sequence>
<dbReference type="EMBL" id="QDDR01000006">
    <property type="protein sequence ID" value="PVE47244.1"/>
    <property type="molecule type" value="Genomic_DNA"/>
</dbReference>
<evidence type="ECO:0008006" key="4">
    <source>
        <dbReference type="Google" id="ProtNLM"/>
    </source>
</evidence>
<evidence type="ECO:0000256" key="1">
    <source>
        <dbReference type="SAM" id="Coils"/>
    </source>
</evidence>